<organism evidence="1 2">
    <name type="scientific">Ceraceosorus bombacis</name>
    <dbReference type="NCBI Taxonomy" id="401625"/>
    <lineage>
        <taxon>Eukaryota</taxon>
        <taxon>Fungi</taxon>
        <taxon>Dikarya</taxon>
        <taxon>Basidiomycota</taxon>
        <taxon>Ustilaginomycotina</taxon>
        <taxon>Exobasidiomycetes</taxon>
        <taxon>Ceraceosorales</taxon>
        <taxon>Ceraceosoraceae</taxon>
        <taxon>Ceraceosorus</taxon>
    </lineage>
</organism>
<keyword evidence="2" id="KW-1185">Reference proteome</keyword>
<dbReference type="EMBL" id="CCYA01000461">
    <property type="protein sequence ID" value="CEG19371.1"/>
    <property type="molecule type" value="Genomic_DNA"/>
</dbReference>
<dbReference type="Proteomes" id="UP000054845">
    <property type="component" value="Unassembled WGS sequence"/>
</dbReference>
<dbReference type="AlphaFoldDB" id="A0A0P1A4G5"/>
<sequence length="62" mass="6831">MASEIFFFASNRLMETSVTWSDLAVAIFLIAFLTEKVVPSAPRSSTPFLALAAEYRDKSMPG</sequence>
<protein>
    <submittedName>
        <fullName evidence="1">Uncharacterized protein</fullName>
    </submittedName>
</protein>
<name>A0A0P1A4G5_9BASI</name>
<accession>A0A0P1A4G5</accession>
<evidence type="ECO:0000313" key="1">
    <source>
        <dbReference type="EMBL" id="CEG19371.1"/>
    </source>
</evidence>
<proteinExistence type="predicted"/>
<reference evidence="1 2" key="1">
    <citation type="submission" date="2014-09" db="EMBL/GenBank/DDBJ databases">
        <authorList>
            <person name="Magalhaes I.L.F."/>
            <person name="Oliveira U."/>
            <person name="Santos F.R."/>
            <person name="Vidigal T.H.D.A."/>
            <person name="Brescovit A.D."/>
            <person name="Santos A.J."/>
        </authorList>
    </citation>
    <scope>NUCLEOTIDE SEQUENCE [LARGE SCALE GENOMIC DNA]</scope>
</reference>
<evidence type="ECO:0000313" key="2">
    <source>
        <dbReference type="Proteomes" id="UP000054845"/>
    </source>
</evidence>